<keyword evidence="4" id="KW-0732">Signal</keyword>
<feature type="signal peptide" evidence="4">
    <location>
        <begin position="1"/>
        <end position="22"/>
    </location>
</feature>
<organism evidence="5 6">
    <name type="scientific">Monopterus albus</name>
    <name type="common">Swamp eel</name>
    <dbReference type="NCBI Taxonomy" id="43700"/>
    <lineage>
        <taxon>Eukaryota</taxon>
        <taxon>Metazoa</taxon>
        <taxon>Chordata</taxon>
        <taxon>Craniata</taxon>
        <taxon>Vertebrata</taxon>
        <taxon>Euteleostomi</taxon>
        <taxon>Actinopterygii</taxon>
        <taxon>Neopterygii</taxon>
        <taxon>Teleostei</taxon>
        <taxon>Neoteleostei</taxon>
        <taxon>Acanthomorphata</taxon>
        <taxon>Anabantaria</taxon>
        <taxon>Synbranchiformes</taxon>
        <taxon>Synbranchidae</taxon>
        <taxon>Monopterus</taxon>
    </lineage>
</organism>
<dbReference type="SUPFAM" id="SSF52833">
    <property type="entry name" value="Thioredoxin-like"/>
    <property type="match status" value="1"/>
</dbReference>
<evidence type="ECO:0000256" key="3">
    <source>
        <dbReference type="ARBA" id="ARBA00023002"/>
    </source>
</evidence>
<evidence type="ECO:0000313" key="5">
    <source>
        <dbReference type="Ensembl" id="ENSMALP00000006150.1"/>
    </source>
</evidence>
<dbReference type="GO" id="GO:0006979">
    <property type="term" value="P:response to oxidative stress"/>
    <property type="evidence" value="ECO:0007669"/>
    <property type="project" value="InterPro"/>
</dbReference>
<reference evidence="5" key="1">
    <citation type="submission" date="2025-08" db="UniProtKB">
        <authorList>
            <consortium name="Ensembl"/>
        </authorList>
    </citation>
    <scope>IDENTIFICATION</scope>
</reference>
<comment type="similarity">
    <text evidence="1">Belongs to the glutathione peroxidase family.</text>
</comment>
<evidence type="ECO:0000256" key="1">
    <source>
        <dbReference type="ARBA" id="ARBA00006926"/>
    </source>
</evidence>
<reference evidence="5" key="2">
    <citation type="submission" date="2025-09" db="UniProtKB">
        <authorList>
            <consortium name="Ensembl"/>
        </authorList>
    </citation>
    <scope>IDENTIFICATION</scope>
</reference>
<keyword evidence="6" id="KW-1185">Reference proteome</keyword>
<feature type="chain" id="PRO_5018665987" description="Glutathione peroxidase" evidence="4">
    <location>
        <begin position="23"/>
        <end position="79"/>
    </location>
</feature>
<sequence length="79" mass="8954">HGNRLRGLTTASGLLCWLLARSNKDNQLSFVCVCLYQRCDFSTDGTIYKYQAKTLNGNHTVNFSNYRGKIVLFVNVATY</sequence>
<dbReference type="Ensembl" id="ENSMALT00000006285.1">
    <property type="protein sequence ID" value="ENSMALP00000006150.1"/>
    <property type="gene ID" value="ENSMALG00000004403.1"/>
</dbReference>
<dbReference type="AlphaFoldDB" id="A0A3Q3Q7F6"/>
<dbReference type="Proteomes" id="UP000261600">
    <property type="component" value="Unplaced"/>
</dbReference>
<evidence type="ECO:0000313" key="6">
    <source>
        <dbReference type="Proteomes" id="UP000261600"/>
    </source>
</evidence>
<protein>
    <recommendedName>
        <fullName evidence="7">Glutathione peroxidase</fullName>
    </recommendedName>
</protein>
<dbReference type="PROSITE" id="PS51355">
    <property type="entry name" value="GLUTATHIONE_PEROXID_3"/>
    <property type="match status" value="1"/>
</dbReference>
<accession>A0A3Q3Q7F6</accession>
<dbReference type="GO" id="GO:0004601">
    <property type="term" value="F:peroxidase activity"/>
    <property type="evidence" value="ECO:0007669"/>
    <property type="project" value="UniProtKB-KW"/>
</dbReference>
<evidence type="ECO:0000256" key="2">
    <source>
        <dbReference type="ARBA" id="ARBA00022559"/>
    </source>
</evidence>
<evidence type="ECO:0008006" key="7">
    <source>
        <dbReference type="Google" id="ProtNLM"/>
    </source>
</evidence>
<keyword evidence="3" id="KW-0560">Oxidoreductase</keyword>
<proteinExistence type="inferred from homology"/>
<dbReference type="InterPro" id="IPR000889">
    <property type="entry name" value="Glutathione_peroxidase"/>
</dbReference>
<dbReference type="InterPro" id="IPR036249">
    <property type="entry name" value="Thioredoxin-like_sf"/>
</dbReference>
<dbReference type="STRING" id="43700.ENSMALP00000006150"/>
<dbReference type="Gene3D" id="3.40.30.10">
    <property type="entry name" value="Glutaredoxin"/>
    <property type="match status" value="1"/>
</dbReference>
<evidence type="ECO:0000256" key="4">
    <source>
        <dbReference type="SAM" id="SignalP"/>
    </source>
</evidence>
<keyword evidence="2" id="KW-0575">Peroxidase</keyword>
<name>A0A3Q3Q7F6_MONAL</name>